<name>A0A7W6H102_9RHOB</name>
<dbReference type="Gene3D" id="3.90.1530.30">
    <property type="match status" value="1"/>
</dbReference>
<accession>A0A7W6H102</accession>
<gene>
    <name evidence="2" type="ORF">GGR95_003117</name>
</gene>
<dbReference type="AlphaFoldDB" id="A0A7W6H102"/>
<dbReference type="InterPro" id="IPR003115">
    <property type="entry name" value="ParB_N"/>
</dbReference>
<dbReference type="GO" id="GO:0005694">
    <property type="term" value="C:chromosome"/>
    <property type="evidence" value="ECO:0007669"/>
    <property type="project" value="TreeGrafter"/>
</dbReference>
<sequence>MAKRRKLETPSLDDMARIEDEFRRETPARPLGAPISQIAADAAQSSTPETSAVRAERAKDKADAQVLRDAKADGLLLMEVPLAEIDPEAMVRDRTLLDAAEMEELKSSIGSNGLRLPIEIFDLAQPGIDGPRYGLLSGYRRLRAVQMLVAEGKAPSVIKAILRAPDVMGGAFAAMVEENEVRANLSHFERGRIAVIAAQQGAFGSVAEAVNGLFPVASKAKRSKIRSFSVIFEELGDLLSFPEALKERDGLRLSAVLRTGGQGEVRAALEAGQGGTAGDEWQLIREVLDAHEAQAVVDASKGGRPKTKRAAPVDKSMTEVHLSNGIVLQKSQDASGFVIRLEGAVLDANFVDAFIEEAKEILERR</sequence>
<dbReference type="GO" id="GO:0007059">
    <property type="term" value="P:chromosome segregation"/>
    <property type="evidence" value="ECO:0007669"/>
    <property type="project" value="TreeGrafter"/>
</dbReference>
<protein>
    <submittedName>
        <fullName evidence="2">ParB family chromosome partitioning protein</fullName>
    </submittedName>
</protein>
<feature type="domain" description="ParB-like N-terminal" evidence="1">
    <location>
        <begin position="78"/>
        <end position="180"/>
    </location>
</feature>
<dbReference type="EMBL" id="JACIEI010000014">
    <property type="protein sequence ID" value="MBB3995461.1"/>
    <property type="molecule type" value="Genomic_DNA"/>
</dbReference>
<dbReference type="Proteomes" id="UP000530268">
    <property type="component" value="Unassembled WGS sequence"/>
</dbReference>
<evidence type="ECO:0000313" key="2">
    <source>
        <dbReference type="EMBL" id="MBB3995461.1"/>
    </source>
</evidence>
<reference evidence="2 3" key="1">
    <citation type="submission" date="2020-08" db="EMBL/GenBank/DDBJ databases">
        <title>Genomic Encyclopedia of Type Strains, Phase IV (KMG-IV): sequencing the most valuable type-strain genomes for metagenomic binning, comparative biology and taxonomic classification.</title>
        <authorList>
            <person name="Goeker M."/>
        </authorList>
    </citation>
    <scope>NUCLEOTIDE SEQUENCE [LARGE SCALE GENOMIC DNA]</scope>
    <source>
        <strain evidence="2 3">DSM 102234</strain>
    </source>
</reference>
<comment type="caution">
    <text evidence="2">The sequence shown here is derived from an EMBL/GenBank/DDBJ whole genome shotgun (WGS) entry which is preliminary data.</text>
</comment>
<evidence type="ECO:0000313" key="3">
    <source>
        <dbReference type="Proteomes" id="UP000530268"/>
    </source>
</evidence>
<dbReference type="InterPro" id="IPR050336">
    <property type="entry name" value="Chromosome_partition/occlusion"/>
</dbReference>
<dbReference type="SUPFAM" id="SSF110849">
    <property type="entry name" value="ParB/Sulfiredoxin"/>
    <property type="match status" value="1"/>
</dbReference>
<dbReference type="RefSeq" id="WP_184567397.1">
    <property type="nucleotide sequence ID" value="NZ_JACIEI010000014.1"/>
</dbReference>
<dbReference type="PANTHER" id="PTHR33375:SF1">
    <property type="entry name" value="CHROMOSOME-PARTITIONING PROTEIN PARB-RELATED"/>
    <property type="match status" value="1"/>
</dbReference>
<proteinExistence type="predicted"/>
<evidence type="ECO:0000259" key="1">
    <source>
        <dbReference type="SMART" id="SM00470"/>
    </source>
</evidence>
<keyword evidence="3" id="KW-1185">Reference proteome</keyword>
<dbReference type="PANTHER" id="PTHR33375">
    <property type="entry name" value="CHROMOSOME-PARTITIONING PROTEIN PARB-RELATED"/>
    <property type="match status" value="1"/>
</dbReference>
<dbReference type="SMART" id="SM00470">
    <property type="entry name" value="ParB"/>
    <property type="match status" value="1"/>
</dbReference>
<dbReference type="Pfam" id="PF02195">
    <property type="entry name" value="ParB_N"/>
    <property type="match status" value="1"/>
</dbReference>
<organism evidence="2 3">
    <name type="scientific">Sulfitobacter undariae</name>
    <dbReference type="NCBI Taxonomy" id="1563671"/>
    <lineage>
        <taxon>Bacteria</taxon>
        <taxon>Pseudomonadati</taxon>
        <taxon>Pseudomonadota</taxon>
        <taxon>Alphaproteobacteria</taxon>
        <taxon>Rhodobacterales</taxon>
        <taxon>Roseobacteraceae</taxon>
        <taxon>Sulfitobacter</taxon>
    </lineage>
</organism>
<dbReference type="InterPro" id="IPR036086">
    <property type="entry name" value="ParB/Sulfiredoxin_sf"/>
</dbReference>